<proteinExistence type="predicted"/>
<evidence type="ECO:0000313" key="2">
    <source>
        <dbReference type="Proteomes" id="UP000664658"/>
    </source>
</evidence>
<dbReference type="EMBL" id="JAFNAA010000018">
    <property type="protein sequence ID" value="MBO1109389.1"/>
    <property type="molecule type" value="Genomic_DNA"/>
</dbReference>
<dbReference type="SUPFAM" id="SSF160719">
    <property type="entry name" value="gpW/gp25-like"/>
    <property type="match status" value="1"/>
</dbReference>
<evidence type="ECO:0000313" key="1">
    <source>
        <dbReference type="EMBL" id="MBO1109389.1"/>
    </source>
</evidence>
<protein>
    <recommendedName>
        <fullName evidence="3">Phage baseplate protein</fullName>
    </recommendedName>
</protein>
<accession>A0A8I2B2Y0</accession>
<organism evidence="1 2">
    <name type="scientific">Plesiomonas shigelloides</name>
    <name type="common">Aeromonas shigelloides</name>
    <dbReference type="NCBI Taxonomy" id="703"/>
    <lineage>
        <taxon>Bacteria</taxon>
        <taxon>Pseudomonadati</taxon>
        <taxon>Pseudomonadota</taxon>
        <taxon>Gammaproteobacteria</taxon>
        <taxon>Enterobacterales</taxon>
        <taxon>Enterobacteriaceae</taxon>
        <taxon>Plesiomonas</taxon>
    </lineage>
</organism>
<dbReference type="RefSeq" id="WP_207542540.1">
    <property type="nucleotide sequence ID" value="NZ_JAFNAA010000018.1"/>
</dbReference>
<dbReference type="Proteomes" id="UP000664658">
    <property type="component" value="Unassembled WGS sequence"/>
</dbReference>
<comment type="caution">
    <text evidence="1">The sequence shown here is derived from an EMBL/GenBank/DDBJ whole genome shotgun (WGS) entry which is preliminary data.</text>
</comment>
<name>A0A8I2B2Y0_PLESH</name>
<sequence>MFGMDARTGRTLRGFEQLASRLQQLFTTRQGSRYRRRAFGCHVPDYLGRNVSPDVALLIKADMFDAMADPANGITDFSSKRIELKPADAGFFVSIFGHYEGEYVEVKVHV</sequence>
<gene>
    <name evidence="1" type="ORF">J2R62_14430</name>
</gene>
<dbReference type="AlphaFoldDB" id="A0A8I2B2Y0"/>
<evidence type="ECO:0008006" key="3">
    <source>
        <dbReference type="Google" id="ProtNLM"/>
    </source>
</evidence>
<dbReference type="Gene3D" id="3.10.450.40">
    <property type="match status" value="1"/>
</dbReference>
<reference evidence="1" key="1">
    <citation type="submission" date="2021-03" db="EMBL/GenBank/DDBJ databases">
        <title>Plesiomonas shigelloides zfcc0051, isolated from zebrafish feces.</title>
        <authorList>
            <person name="Vanderhoek Z."/>
            <person name="Gaulke C."/>
        </authorList>
    </citation>
    <scope>NUCLEOTIDE SEQUENCE</scope>
    <source>
        <strain evidence="1">Zfcc0051</strain>
    </source>
</reference>